<proteinExistence type="predicted"/>
<reference evidence="2 3" key="1">
    <citation type="journal article" date="2016" name="Int. J. Syst. Evol. Microbiol.">
        <title>Nocardioides albidus sp. nov., an actinobacterium isolated from garden soil.</title>
        <authorList>
            <person name="Singh H."/>
            <person name="Du J."/>
            <person name="Trinh H."/>
            <person name="Won K."/>
            <person name="Yang J.E."/>
            <person name="Yin C."/>
            <person name="Kook M."/>
            <person name="Yi T.H."/>
        </authorList>
    </citation>
    <scope>NUCLEOTIDE SEQUENCE [LARGE SCALE GENOMIC DNA]</scope>
    <source>
        <strain evidence="2 3">CCTCC AB 2015297</strain>
    </source>
</reference>
<dbReference type="Gene3D" id="2.40.10.10">
    <property type="entry name" value="Trypsin-like serine proteases"/>
    <property type="match status" value="1"/>
</dbReference>
<dbReference type="InterPro" id="IPR043504">
    <property type="entry name" value="Peptidase_S1_PA_chymotrypsin"/>
</dbReference>
<keyword evidence="3" id="KW-1185">Reference proteome</keyword>
<dbReference type="EMBL" id="VDMP01000025">
    <property type="protein sequence ID" value="TNM38698.1"/>
    <property type="molecule type" value="Genomic_DNA"/>
</dbReference>
<gene>
    <name evidence="2" type="ORF">FHP29_14430</name>
</gene>
<dbReference type="RefSeq" id="WP_139623810.1">
    <property type="nucleotide sequence ID" value="NZ_VDMP01000025.1"/>
</dbReference>
<dbReference type="SUPFAM" id="SSF50494">
    <property type="entry name" value="Trypsin-like serine proteases"/>
    <property type="match status" value="1"/>
</dbReference>
<dbReference type="OrthoDB" id="7191282at2"/>
<name>A0A5C4VSD8_9ACTN</name>
<feature type="region of interest" description="Disordered" evidence="1">
    <location>
        <begin position="324"/>
        <end position="361"/>
    </location>
</feature>
<dbReference type="AlphaFoldDB" id="A0A5C4VSD8"/>
<dbReference type="InterPro" id="IPR009003">
    <property type="entry name" value="Peptidase_S1_PA"/>
</dbReference>
<evidence type="ECO:0000313" key="2">
    <source>
        <dbReference type="EMBL" id="TNM38698.1"/>
    </source>
</evidence>
<feature type="compositionally biased region" description="Basic and acidic residues" evidence="1">
    <location>
        <begin position="324"/>
        <end position="333"/>
    </location>
</feature>
<accession>A0A5C4VSD8</accession>
<comment type="caution">
    <text evidence="2">The sequence shown here is derived from an EMBL/GenBank/DDBJ whole genome shotgun (WGS) entry which is preliminary data.</text>
</comment>
<dbReference type="Proteomes" id="UP000313231">
    <property type="component" value="Unassembled WGS sequence"/>
</dbReference>
<protein>
    <submittedName>
        <fullName evidence="2">Trypsin-like peptidase domain-containing protein</fullName>
    </submittedName>
</protein>
<organism evidence="2 3">
    <name type="scientific">Nocardioides albidus</name>
    <dbReference type="NCBI Taxonomy" id="1517589"/>
    <lineage>
        <taxon>Bacteria</taxon>
        <taxon>Bacillati</taxon>
        <taxon>Actinomycetota</taxon>
        <taxon>Actinomycetes</taxon>
        <taxon>Propionibacteriales</taxon>
        <taxon>Nocardioidaceae</taxon>
        <taxon>Nocardioides</taxon>
    </lineage>
</organism>
<dbReference type="Pfam" id="PF13365">
    <property type="entry name" value="Trypsin_2"/>
    <property type="match status" value="1"/>
</dbReference>
<evidence type="ECO:0000256" key="1">
    <source>
        <dbReference type="SAM" id="MobiDB-lite"/>
    </source>
</evidence>
<feature type="non-terminal residue" evidence="2">
    <location>
        <position position="361"/>
    </location>
</feature>
<sequence>MPIAEPSVQALQLRLVSPGGSTLGPATAFLARRGNDFWLITNWHVLSGRNAETAEVMSATGATPVKVSVRFHSPAGLGTFAEVEIPLVDKGERPLWLEHPKFGHRVDVAALRVPQGTDGISQITTMDGFTTTIRPLISFYAADLASPDPAGIFVSIGERLSVVGFPIGEDVQGFPIWTQGFVASEPDLQFRDLPCFLIDSRTRQGQSGSPVFFYSASGQYPSAVGVTTLGRSQINSRLMGVYSGRIQCGERYRSSLDNTSCHRGSRWNDPCDQLLGPNRVHSMPRQLKICVIPPRYSHVPTSACSEPAPWPRDSVDVRADFDRCGGGRSDARCKSMTPTGRRPAGRSSRTDQSLPTRRRDS</sequence>
<evidence type="ECO:0000313" key="3">
    <source>
        <dbReference type="Proteomes" id="UP000313231"/>
    </source>
</evidence>